<dbReference type="SUPFAM" id="SSF53850">
    <property type="entry name" value="Periplasmic binding protein-like II"/>
    <property type="match status" value="1"/>
</dbReference>
<name>A0A9D1FTF2_9FIRM</name>
<dbReference type="Pfam" id="PF01547">
    <property type="entry name" value="SBP_bac_1"/>
    <property type="match status" value="1"/>
</dbReference>
<dbReference type="Gene3D" id="3.40.190.10">
    <property type="entry name" value="Periplasmic binding protein-like II"/>
    <property type="match status" value="1"/>
</dbReference>
<dbReference type="GO" id="GO:0030313">
    <property type="term" value="C:cell envelope"/>
    <property type="evidence" value="ECO:0007669"/>
    <property type="project" value="UniProtKB-SubCell"/>
</dbReference>
<evidence type="ECO:0000256" key="2">
    <source>
        <dbReference type="ARBA" id="ARBA00008520"/>
    </source>
</evidence>
<dbReference type="PANTHER" id="PTHR43649:SF31">
    <property type="entry name" value="SN-GLYCEROL-3-PHOSPHATE-BINDING PERIPLASMIC PROTEIN UGPB"/>
    <property type="match status" value="1"/>
</dbReference>
<keyword evidence="4 6" id="KW-0732">Signal</keyword>
<comment type="caution">
    <text evidence="7">The sequence shown here is derived from an EMBL/GenBank/DDBJ whole genome shotgun (WGS) entry which is preliminary data.</text>
</comment>
<evidence type="ECO:0000256" key="5">
    <source>
        <dbReference type="ARBA" id="ARBA00022764"/>
    </source>
</evidence>
<dbReference type="InterPro" id="IPR006061">
    <property type="entry name" value="SBP_1_CS"/>
</dbReference>
<evidence type="ECO:0000313" key="7">
    <source>
        <dbReference type="EMBL" id="HIS79457.1"/>
    </source>
</evidence>
<gene>
    <name evidence="7" type="ORF">IAD03_08815</name>
</gene>
<dbReference type="EMBL" id="DVJM01000186">
    <property type="protein sequence ID" value="HIS79457.1"/>
    <property type="molecule type" value="Genomic_DNA"/>
</dbReference>
<keyword evidence="5" id="KW-0574">Periplasm</keyword>
<protein>
    <submittedName>
        <fullName evidence="7">Extracellular solute-binding protein</fullName>
    </submittedName>
</protein>
<evidence type="ECO:0000256" key="3">
    <source>
        <dbReference type="ARBA" id="ARBA00022448"/>
    </source>
</evidence>
<dbReference type="Proteomes" id="UP000824141">
    <property type="component" value="Unassembled WGS sequence"/>
</dbReference>
<sequence length="474" mass="53142">MKKTKRFLAILLAAAMLVPMTVGCSNSGEAEGGTSGGGTADGGSGAKPVVRMVVPGISEQSTTDPISGLTSLGLGDFEKFLEEKIPDVDINLISIPWDGWIQKIEAMSTANEMDVAFFTNQVAVPDWYMDLTPYLEKDPDVNFDNLSEWFLEPAVHYTTYKSFNYPEATGKVYGLPLTMACNSIVYDKQLFEDWGVEEPQPDDTMDDLIAKAAQMTGTNPKTGKTNYGAYATSMWMEWYAISYDAVKPYSSDTMMLNELDMDEYVNYIKDSDEVLNYFKGMETIVANSPEGIATSTGAEKFYTEDNDIAINFDTNTVSSSVMKYIYAEKTDVTERFIPITIPTGENGQQGFPEFFRLAINKGANDPDTAWKVVKSVVTNKEIVDFYLTNYASDKISALRDTEGMSMYDYEYNKVRHEKQMSSVFITDDYWTWRTPLQEVNNLVVSKEITPEEARTKFYEGVETWVNNTKAQLGQ</sequence>
<keyword evidence="3" id="KW-0813">Transport</keyword>
<accession>A0A9D1FTF2</accession>
<evidence type="ECO:0000256" key="1">
    <source>
        <dbReference type="ARBA" id="ARBA00004196"/>
    </source>
</evidence>
<dbReference type="PROSITE" id="PS01037">
    <property type="entry name" value="SBP_BACTERIAL_1"/>
    <property type="match status" value="1"/>
</dbReference>
<dbReference type="PANTHER" id="PTHR43649">
    <property type="entry name" value="ARABINOSE-BINDING PROTEIN-RELATED"/>
    <property type="match status" value="1"/>
</dbReference>
<dbReference type="InterPro" id="IPR006059">
    <property type="entry name" value="SBP"/>
</dbReference>
<dbReference type="InterPro" id="IPR050490">
    <property type="entry name" value="Bact_solute-bd_prot1"/>
</dbReference>
<organism evidence="7 8">
    <name type="scientific">Candidatus Caccousia stercoris</name>
    <dbReference type="NCBI Taxonomy" id="2840723"/>
    <lineage>
        <taxon>Bacteria</taxon>
        <taxon>Bacillati</taxon>
        <taxon>Bacillota</taxon>
        <taxon>Clostridia</taxon>
        <taxon>Eubacteriales</taxon>
        <taxon>Oscillospiraceae</taxon>
        <taxon>Oscillospiraceae incertae sedis</taxon>
        <taxon>Candidatus Caccousia</taxon>
    </lineage>
</organism>
<dbReference type="AlphaFoldDB" id="A0A9D1FTF2"/>
<comment type="subcellular location">
    <subcellularLocation>
        <location evidence="1">Cell envelope</location>
    </subcellularLocation>
</comment>
<evidence type="ECO:0000256" key="6">
    <source>
        <dbReference type="SAM" id="SignalP"/>
    </source>
</evidence>
<dbReference type="PROSITE" id="PS51257">
    <property type="entry name" value="PROKAR_LIPOPROTEIN"/>
    <property type="match status" value="1"/>
</dbReference>
<reference evidence="7" key="2">
    <citation type="journal article" date="2021" name="PeerJ">
        <title>Extensive microbial diversity within the chicken gut microbiome revealed by metagenomics and culture.</title>
        <authorList>
            <person name="Gilroy R."/>
            <person name="Ravi A."/>
            <person name="Getino M."/>
            <person name="Pursley I."/>
            <person name="Horton D.L."/>
            <person name="Alikhan N.F."/>
            <person name="Baker D."/>
            <person name="Gharbi K."/>
            <person name="Hall N."/>
            <person name="Watson M."/>
            <person name="Adriaenssens E.M."/>
            <person name="Foster-Nyarko E."/>
            <person name="Jarju S."/>
            <person name="Secka A."/>
            <person name="Antonio M."/>
            <person name="Oren A."/>
            <person name="Chaudhuri R.R."/>
            <person name="La Ragione R."/>
            <person name="Hildebrand F."/>
            <person name="Pallen M.J."/>
        </authorList>
    </citation>
    <scope>NUCLEOTIDE SEQUENCE</scope>
    <source>
        <strain evidence="7">6086</strain>
    </source>
</reference>
<evidence type="ECO:0000313" key="8">
    <source>
        <dbReference type="Proteomes" id="UP000824141"/>
    </source>
</evidence>
<proteinExistence type="inferred from homology"/>
<dbReference type="GO" id="GO:0055085">
    <property type="term" value="P:transmembrane transport"/>
    <property type="evidence" value="ECO:0007669"/>
    <property type="project" value="InterPro"/>
</dbReference>
<evidence type="ECO:0000256" key="4">
    <source>
        <dbReference type="ARBA" id="ARBA00022729"/>
    </source>
</evidence>
<reference evidence="7" key="1">
    <citation type="submission" date="2020-10" db="EMBL/GenBank/DDBJ databases">
        <authorList>
            <person name="Gilroy R."/>
        </authorList>
    </citation>
    <scope>NUCLEOTIDE SEQUENCE</scope>
    <source>
        <strain evidence="7">6086</strain>
    </source>
</reference>
<comment type="similarity">
    <text evidence="2">Belongs to the bacterial solute-binding protein 1 family.</text>
</comment>
<feature type="chain" id="PRO_5039038952" evidence="6">
    <location>
        <begin position="25"/>
        <end position="474"/>
    </location>
</feature>
<feature type="signal peptide" evidence="6">
    <location>
        <begin position="1"/>
        <end position="24"/>
    </location>
</feature>